<gene>
    <name evidence="2" type="ordered locus">GPOL_174p00360</name>
</gene>
<sequence>MCALSLPISRPRGSRWAAAVRRPSGGIFVGESLGADLTQSTPHHFVESRSWIIGQNSVQPLEKHSLRDSERHEESSHSPVLP</sequence>
<name>H6N512_GORPV</name>
<organism evidence="2 3">
    <name type="scientific">Gordonia polyisoprenivorans (strain DSM 44266 / VH2)</name>
    <dbReference type="NCBI Taxonomy" id="1112204"/>
    <lineage>
        <taxon>Bacteria</taxon>
        <taxon>Bacillati</taxon>
        <taxon>Actinomycetota</taxon>
        <taxon>Actinomycetes</taxon>
        <taxon>Mycobacteriales</taxon>
        <taxon>Gordoniaceae</taxon>
        <taxon>Gordonia</taxon>
    </lineage>
</organism>
<protein>
    <submittedName>
        <fullName evidence="2">Uncharacterized protein</fullName>
    </submittedName>
</protein>
<proteinExistence type="predicted"/>
<accession>H6N512</accession>
<keyword evidence="3" id="KW-1185">Reference proteome</keyword>
<feature type="region of interest" description="Disordered" evidence="1">
    <location>
        <begin position="62"/>
        <end position="82"/>
    </location>
</feature>
<dbReference type="KEGG" id="gpo:GPOL_174p00360"/>
<feature type="compositionally biased region" description="Basic and acidic residues" evidence="1">
    <location>
        <begin position="62"/>
        <end position="76"/>
    </location>
</feature>
<dbReference type="EMBL" id="CP003120">
    <property type="protein sequence ID" value="AFA76057.1"/>
    <property type="molecule type" value="Genomic_DNA"/>
</dbReference>
<reference evidence="2 3" key="1">
    <citation type="journal article" date="2012" name="Appl. Environ. Microbiol.">
        <title>Involvement of two latex-clearing proteins during rubber degradation and insights into the subsequent degradation pathway revealed by the genome sequence of Gordonia polyisoprenivorans strain VH2.</title>
        <authorList>
            <person name="Hiessl S."/>
            <person name="Schuldes J."/>
            <person name="Thurmer A."/>
            <person name="Halbsguth T."/>
            <person name="Broker D."/>
            <person name="Angelov A."/>
            <person name="Liebl W."/>
            <person name="Daniel R."/>
            <person name="Steinbuchel A."/>
        </authorList>
    </citation>
    <scope>NUCLEOTIDE SEQUENCE [LARGE SCALE GENOMIC DNA]</scope>
    <source>
        <strain evidence="3">DSM 44266 / VH2</strain>
        <plasmid evidence="2 3">p174</plasmid>
    </source>
</reference>
<dbReference type="AlphaFoldDB" id="H6N512"/>
<evidence type="ECO:0000256" key="1">
    <source>
        <dbReference type="SAM" id="MobiDB-lite"/>
    </source>
</evidence>
<geneLocation type="plasmid" evidence="2 3">
    <name>p174</name>
</geneLocation>
<evidence type="ECO:0000313" key="2">
    <source>
        <dbReference type="EMBL" id="AFA76057.1"/>
    </source>
</evidence>
<dbReference type="Proteomes" id="UP000009154">
    <property type="component" value="Plasmid p174"/>
</dbReference>
<dbReference type="HOGENOM" id="CLU_2553488_0_0_11"/>
<evidence type="ECO:0000313" key="3">
    <source>
        <dbReference type="Proteomes" id="UP000009154"/>
    </source>
</evidence>
<keyword evidence="2" id="KW-0614">Plasmid</keyword>